<feature type="domain" description="Major facilitator superfamily (MFS) profile" evidence="7">
    <location>
        <begin position="6"/>
        <end position="381"/>
    </location>
</feature>
<evidence type="ECO:0000313" key="9">
    <source>
        <dbReference type="Proteomes" id="UP000521922"/>
    </source>
</evidence>
<feature type="transmembrane region" description="Helical" evidence="6">
    <location>
        <begin position="267"/>
        <end position="286"/>
    </location>
</feature>
<sequence length="395" mass="39147">MEHRAQLAALSLAAFVTVTIELAPTGLLPLVADGLDVSRAAAGSLVASWALTIAVSSVLLVRLTARFDRQRVIAVAVLISAGATVATALTPTLAAALAVRVVGAAAHGVVWALLVPHVSSLVRPERLGRAISIVLAGPTAATVVGVPLVTASAAALGWRAAFAALAVPAVLATAPLLRAGGAPPSASRRTGYRWWKDPSARSVLWTSAATALVLAGHFALATFTAVLLTARAGFGQDAVAPLLLVFGAAGVGGLAVSGWLSDRRPRAALRLTATAFIAALGALGVLGVHPVVAVAAVTAWGFLTGLLPPVFQVTVTRQAAPAIRGEAGAMAITALNVGIAAGAGVGGVVLAAGGTGWLIAVATATAAVGAALLWAHDGPARAAGRVVDGPMSQSR</sequence>
<feature type="transmembrane region" description="Helical" evidence="6">
    <location>
        <begin position="72"/>
        <end position="89"/>
    </location>
</feature>
<evidence type="ECO:0000313" key="8">
    <source>
        <dbReference type="EMBL" id="NYD24948.1"/>
    </source>
</evidence>
<keyword evidence="9" id="KW-1185">Reference proteome</keyword>
<dbReference type="GO" id="GO:0005886">
    <property type="term" value="C:plasma membrane"/>
    <property type="evidence" value="ECO:0007669"/>
    <property type="project" value="UniProtKB-SubCell"/>
</dbReference>
<dbReference type="EMBL" id="JACCBB010000001">
    <property type="protein sequence ID" value="NYD24948.1"/>
    <property type="molecule type" value="Genomic_DNA"/>
</dbReference>
<reference evidence="8 9" key="1">
    <citation type="submission" date="2020-07" db="EMBL/GenBank/DDBJ databases">
        <title>Sequencing the genomes of 1000 actinobacteria strains.</title>
        <authorList>
            <person name="Klenk H.-P."/>
        </authorList>
    </citation>
    <scope>NUCLEOTIDE SEQUENCE [LARGE SCALE GENOMIC DNA]</scope>
    <source>
        <strain evidence="8 9">DSM 7487</strain>
    </source>
</reference>
<keyword evidence="2" id="KW-1003">Cell membrane</keyword>
<feature type="transmembrane region" description="Helical" evidence="6">
    <location>
        <begin position="127"/>
        <end position="149"/>
    </location>
</feature>
<feature type="transmembrane region" description="Helical" evidence="6">
    <location>
        <begin position="238"/>
        <end position="260"/>
    </location>
</feature>
<evidence type="ECO:0000256" key="6">
    <source>
        <dbReference type="SAM" id="Phobius"/>
    </source>
</evidence>
<accession>A0A7Y9DQM9</accession>
<dbReference type="InterPro" id="IPR036259">
    <property type="entry name" value="MFS_trans_sf"/>
</dbReference>
<dbReference type="Gene3D" id="1.20.1250.20">
    <property type="entry name" value="MFS general substrate transporter like domains"/>
    <property type="match status" value="1"/>
</dbReference>
<feature type="transmembrane region" description="Helical" evidence="6">
    <location>
        <begin position="161"/>
        <end position="181"/>
    </location>
</feature>
<evidence type="ECO:0000259" key="7">
    <source>
        <dbReference type="PROSITE" id="PS50850"/>
    </source>
</evidence>
<comment type="subcellular location">
    <subcellularLocation>
        <location evidence="1">Cell membrane</location>
        <topology evidence="1">Multi-pass membrane protein</topology>
    </subcellularLocation>
</comment>
<organism evidence="8 9">
    <name type="scientific">Kineococcus aurantiacus</name>
    <dbReference type="NCBI Taxonomy" id="37633"/>
    <lineage>
        <taxon>Bacteria</taxon>
        <taxon>Bacillati</taxon>
        <taxon>Actinomycetota</taxon>
        <taxon>Actinomycetes</taxon>
        <taxon>Kineosporiales</taxon>
        <taxon>Kineosporiaceae</taxon>
        <taxon>Kineococcus</taxon>
    </lineage>
</organism>
<feature type="transmembrane region" description="Helical" evidence="6">
    <location>
        <begin position="327"/>
        <end position="351"/>
    </location>
</feature>
<dbReference type="PANTHER" id="PTHR43124:SF3">
    <property type="entry name" value="CHLORAMPHENICOL EFFLUX PUMP RV0191"/>
    <property type="match status" value="1"/>
</dbReference>
<dbReference type="InterPro" id="IPR050189">
    <property type="entry name" value="MFS_Efflux_Transporters"/>
</dbReference>
<dbReference type="InterPro" id="IPR020846">
    <property type="entry name" value="MFS_dom"/>
</dbReference>
<keyword evidence="3 6" id="KW-0812">Transmembrane</keyword>
<dbReference type="CDD" id="cd17324">
    <property type="entry name" value="MFS_NepI_like"/>
    <property type="match status" value="1"/>
</dbReference>
<proteinExistence type="predicted"/>
<comment type="caution">
    <text evidence="8">The sequence shown here is derived from an EMBL/GenBank/DDBJ whole genome shotgun (WGS) entry which is preliminary data.</text>
</comment>
<feature type="transmembrane region" description="Helical" evidence="6">
    <location>
        <begin position="46"/>
        <end position="65"/>
    </location>
</feature>
<dbReference type="SUPFAM" id="SSF103473">
    <property type="entry name" value="MFS general substrate transporter"/>
    <property type="match status" value="1"/>
</dbReference>
<dbReference type="PANTHER" id="PTHR43124">
    <property type="entry name" value="PURINE EFFLUX PUMP PBUE"/>
    <property type="match status" value="1"/>
</dbReference>
<evidence type="ECO:0000256" key="2">
    <source>
        <dbReference type="ARBA" id="ARBA00022475"/>
    </source>
</evidence>
<name>A0A7Y9DQM9_9ACTN</name>
<evidence type="ECO:0000256" key="3">
    <source>
        <dbReference type="ARBA" id="ARBA00022692"/>
    </source>
</evidence>
<evidence type="ECO:0000256" key="5">
    <source>
        <dbReference type="ARBA" id="ARBA00023136"/>
    </source>
</evidence>
<dbReference type="AlphaFoldDB" id="A0A7Y9DQM9"/>
<feature type="transmembrane region" description="Helical" evidence="6">
    <location>
        <begin position="292"/>
        <end position="315"/>
    </location>
</feature>
<keyword evidence="4 6" id="KW-1133">Transmembrane helix</keyword>
<gene>
    <name evidence="8" type="ORF">BJ968_004488</name>
</gene>
<protein>
    <submittedName>
        <fullName evidence="8">Putative MFS family arabinose efflux permease</fullName>
    </submittedName>
</protein>
<dbReference type="GO" id="GO:0022857">
    <property type="term" value="F:transmembrane transporter activity"/>
    <property type="evidence" value="ECO:0007669"/>
    <property type="project" value="InterPro"/>
</dbReference>
<dbReference type="RefSeq" id="WP_179755672.1">
    <property type="nucleotide sequence ID" value="NZ_BAAAGN010000015.1"/>
</dbReference>
<keyword evidence="5 6" id="KW-0472">Membrane</keyword>
<dbReference type="Pfam" id="PF07690">
    <property type="entry name" value="MFS_1"/>
    <property type="match status" value="1"/>
</dbReference>
<evidence type="ECO:0000256" key="1">
    <source>
        <dbReference type="ARBA" id="ARBA00004651"/>
    </source>
</evidence>
<dbReference type="InterPro" id="IPR011701">
    <property type="entry name" value="MFS"/>
</dbReference>
<dbReference type="PROSITE" id="PS50850">
    <property type="entry name" value="MFS"/>
    <property type="match status" value="1"/>
</dbReference>
<evidence type="ECO:0000256" key="4">
    <source>
        <dbReference type="ARBA" id="ARBA00022989"/>
    </source>
</evidence>
<feature type="transmembrane region" description="Helical" evidence="6">
    <location>
        <begin position="202"/>
        <end position="226"/>
    </location>
</feature>
<dbReference type="Proteomes" id="UP000521922">
    <property type="component" value="Unassembled WGS sequence"/>
</dbReference>
<feature type="transmembrane region" description="Helical" evidence="6">
    <location>
        <begin position="357"/>
        <end position="375"/>
    </location>
</feature>
<feature type="transmembrane region" description="Helical" evidence="6">
    <location>
        <begin position="95"/>
        <end position="115"/>
    </location>
</feature>